<dbReference type="PROSITE" id="PS50005">
    <property type="entry name" value="TPR"/>
    <property type="match status" value="1"/>
</dbReference>
<dbReference type="PANTHER" id="PTHR45588:SF1">
    <property type="entry name" value="WW DOMAIN-CONTAINING PROTEIN"/>
    <property type="match status" value="1"/>
</dbReference>
<dbReference type="InterPro" id="IPR019734">
    <property type="entry name" value="TPR_rpt"/>
</dbReference>
<dbReference type="EMBL" id="LMWY01000023">
    <property type="protein sequence ID" value="KUO02799.1"/>
    <property type="molecule type" value="Genomic_DNA"/>
</dbReference>
<dbReference type="AlphaFoldDB" id="A0A101U2K2"/>
<dbReference type="InterPro" id="IPR011990">
    <property type="entry name" value="TPR-like_helical_dom_sf"/>
</dbReference>
<protein>
    <recommendedName>
        <fullName evidence="4">TPR domain protein</fullName>
    </recommendedName>
</protein>
<evidence type="ECO:0008006" key="4">
    <source>
        <dbReference type="Google" id="ProtNLM"/>
    </source>
</evidence>
<dbReference type="STRING" id="661399.AQJ67_20435"/>
<reference evidence="2 3" key="1">
    <citation type="submission" date="2015-10" db="EMBL/GenBank/DDBJ databases">
        <title>Draft genome sequence of Streptomyces caeruleatus NRRL B-24802, type strain for the species Streptomyces caeruleatus.</title>
        <authorList>
            <person name="Ruckert C."/>
            <person name="Winkler A."/>
            <person name="Kalinowski J."/>
            <person name="Kampfer P."/>
            <person name="Glaeser S."/>
        </authorList>
    </citation>
    <scope>NUCLEOTIDE SEQUENCE [LARGE SCALE GENOMIC DNA]</scope>
    <source>
        <strain evidence="2 3">NRRL B-24802</strain>
    </source>
</reference>
<evidence type="ECO:0000313" key="3">
    <source>
        <dbReference type="Proteomes" id="UP000053429"/>
    </source>
</evidence>
<proteinExistence type="predicted"/>
<evidence type="ECO:0000256" key="1">
    <source>
        <dbReference type="PROSITE-ProRule" id="PRU00339"/>
    </source>
</evidence>
<dbReference type="RefSeq" id="WP_062720415.1">
    <property type="nucleotide sequence ID" value="NZ_KQ948929.1"/>
</dbReference>
<dbReference type="Gene3D" id="1.25.40.10">
    <property type="entry name" value="Tetratricopeptide repeat domain"/>
    <property type="match status" value="2"/>
</dbReference>
<keyword evidence="3" id="KW-1185">Reference proteome</keyword>
<evidence type="ECO:0000313" key="2">
    <source>
        <dbReference type="EMBL" id="KUO02799.1"/>
    </source>
</evidence>
<dbReference type="SMART" id="SM00028">
    <property type="entry name" value="TPR"/>
    <property type="match status" value="2"/>
</dbReference>
<dbReference type="PANTHER" id="PTHR45588">
    <property type="entry name" value="TPR DOMAIN-CONTAINING PROTEIN"/>
    <property type="match status" value="1"/>
</dbReference>
<feature type="repeat" description="TPR" evidence="1">
    <location>
        <begin position="20"/>
        <end position="53"/>
    </location>
</feature>
<name>A0A101U2K2_9ACTN</name>
<accession>A0A101U2K2</accession>
<dbReference type="SUPFAM" id="SSF48452">
    <property type="entry name" value="TPR-like"/>
    <property type="match status" value="2"/>
</dbReference>
<sequence>MEYYDLGTYTRSVTTSSAQAQLWFDRGLTWTYAFHHEEAVACFEAAAQADPDCAMAHWGIAYALGPNYNKPWEFFDEQDLVRTVARTHAAVELAHEKAAAATPVEQALIAALRARYPQAKAVEDCSVWNAPYADSMRTVYELAPDDPDVATLYADALMNLTPWQLWDLRTGEPAEGARTSQAKAVLDRALAGDAGREHMGVVHMYIHLMEMSPTPEAALAVADRLRGLVPDAGHLLHMPSHLEVLCGDYRRVVSDNTAAIAADEKYHARAGAMNFYTLYRSHNYHFKIYGAMFLGQSQVALDTAAQLEASIPEDLLRVPSPPMADWLEAFLAMRVHVLIRFGRWDDILDLPMPAAPELYCVTTAMLHYARGVALSATHRVPEAEAERRLFQAAVARVPETRMLFNNTCADILAIASAMLDGELEYRKGDHDAAFAALERSIDLDDNLPYDEPWGWMQPTRHAYGALLLEQGRLAEAEAVYRADLGLDGTLPRPLQHPGNVWSLHGLHECLMRQGRTEEARMPAQQLRLAAALADVPIEASCFCRLDTTARTAADGDCCAG</sequence>
<comment type="caution">
    <text evidence="2">The sequence shown here is derived from an EMBL/GenBank/DDBJ whole genome shotgun (WGS) entry which is preliminary data.</text>
</comment>
<keyword evidence="1" id="KW-0802">TPR repeat</keyword>
<dbReference type="OrthoDB" id="9778494at2"/>
<organism evidence="2 3">
    <name type="scientific">Streptomyces caeruleatus</name>
    <dbReference type="NCBI Taxonomy" id="661399"/>
    <lineage>
        <taxon>Bacteria</taxon>
        <taxon>Bacillati</taxon>
        <taxon>Actinomycetota</taxon>
        <taxon>Actinomycetes</taxon>
        <taxon>Kitasatosporales</taxon>
        <taxon>Streptomycetaceae</taxon>
        <taxon>Streptomyces</taxon>
    </lineage>
</organism>
<dbReference type="Proteomes" id="UP000053429">
    <property type="component" value="Unassembled WGS sequence"/>
</dbReference>
<gene>
    <name evidence="2" type="ORF">AQJ67_20435</name>
</gene>